<name>A0A8X6TA20_NEPPI</name>
<dbReference type="Proteomes" id="UP000887013">
    <property type="component" value="Unassembled WGS sequence"/>
</dbReference>
<dbReference type="AlphaFoldDB" id="A0A8X6TA20"/>
<accession>A0A8X6TA20</accession>
<evidence type="ECO:0000313" key="1">
    <source>
        <dbReference type="EMBL" id="GFS91858.1"/>
    </source>
</evidence>
<proteinExistence type="predicted"/>
<dbReference type="OrthoDB" id="10560165at2759"/>
<protein>
    <submittedName>
        <fullName evidence="1">Uncharacterized protein</fullName>
    </submittedName>
</protein>
<dbReference type="EMBL" id="BMAW01099822">
    <property type="protein sequence ID" value="GFS91858.1"/>
    <property type="molecule type" value="Genomic_DNA"/>
</dbReference>
<organism evidence="1 2">
    <name type="scientific">Nephila pilipes</name>
    <name type="common">Giant wood spider</name>
    <name type="synonym">Nephila maculata</name>
    <dbReference type="NCBI Taxonomy" id="299642"/>
    <lineage>
        <taxon>Eukaryota</taxon>
        <taxon>Metazoa</taxon>
        <taxon>Ecdysozoa</taxon>
        <taxon>Arthropoda</taxon>
        <taxon>Chelicerata</taxon>
        <taxon>Arachnida</taxon>
        <taxon>Araneae</taxon>
        <taxon>Araneomorphae</taxon>
        <taxon>Entelegynae</taxon>
        <taxon>Araneoidea</taxon>
        <taxon>Nephilidae</taxon>
        <taxon>Nephila</taxon>
    </lineage>
</organism>
<keyword evidence="2" id="KW-1185">Reference proteome</keyword>
<gene>
    <name evidence="1" type="ORF">NPIL_112731</name>
</gene>
<reference evidence="1" key="1">
    <citation type="submission" date="2020-08" db="EMBL/GenBank/DDBJ databases">
        <title>Multicomponent nature underlies the extraordinary mechanical properties of spider dragline silk.</title>
        <authorList>
            <person name="Kono N."/>
            <person name="Nakamura H."/>
            <person name="Mori M."/>
            <person name="Yoshida Y."/>
            <person name="Ohtoshi R."/>
            <person name="Malay A.D."/>
            <person name="Moran D.A.P."/>
            <person name="Tomita M."/>
            <person name="Numata K."/>
            <person name="Arakawa K."/>
        </authorList>
    </citation>
    <scope>NUCLEOTIDE SEQUENCE</scope>
</reference>
<evidence type="ECO:0000313" key="2">
    <source>
        <dbReference type="Proteomes" id="UP000887013"/>
    </source>
</evidence>
<sequence>MVSKQMSFRIKFAYLREMPIRARTVSFAGSHEPREPTTIVSTWPPILPSEKLDDRKLVDLVLSCGNKRLIAVLKGDGEIYDEYFHWTSYAEPNPGLKS</sequence>
<comment type="caution">
    <text evidence="1">The sequence shown here is derived from an EMBL/GenBank/DDBJ whole genome shotgun (WGS) entry which is preliminary data.</text>
</comment>